<dbReference type="SUPFAM" id="SSF53448">
    <property type="entry name" value="Nucleotide-diphospho-sugar transferases"/>
    <property type="match status" value="1"/>
</dbReference>
<name>A0A3S0W3E0_9BACI</name>
<dbReference type="OrthoDB" id="9790005at2"/>
<dbReference type="InterPro" id="IPR050834">
    <property type="entry name" value="Glycosyltransf_2"/>
</dbReference>
<dbReference type="AlphaFoldDB" id="A0A3S0W3E0"/>
<evidence type="ECO:0000313" key="2">
    <source>
        <dbReference type="EMBL" id="RUQ26557.1"/>
    </source>
</evidence>
<gene>
    <name evidence="2" type="ORF">ELQ35_18430</name>
</gene>
<reference evidence="2 3" key="1">
    <citation type="submission" date="2018-12" db="EMBL/GenBank/DDBJ databases">
        <title>Bacillus chawlae sp. nov., Bacillus glennii sp. nov., and Bacillus saganii sp. nov. Isolated from the Vehicle Assembly Building at Kennedy Space Center where the Viking Spacecraft were Assembled.</title>
        <authorList>
            <person name="Seuylemezian A."/>
            <person name="Vaishampayan P."/>
        </authorList>
    </citation>
    <scope>NUCLEOTIDE SEQUENCE [LARGE SCALE GENOMIC DNA]</scope>
    <source>
        <strain evidence="2 3">L5</strain>
    </source>
</reference>
<keyword evidence="2" id="KW-0808">Transferase</keyword>
<proteinExistence type="predicted"/>
<dbReference type="PANTHER" id="PTHR43685:SF13">
    <property type="entry name" value="O ANTIGEN BIOSYNTHESIS RHAMNOSYLTRANSFERASE RFBN"/>
    <property type="match status" value="1"/>
</dbReference>
<dbReference type="PANTHER" id="PTHR43685">
    <property type="entry name" value="GLYCOSYLTRANSFERASE"/>
    <property type="match status" value="1"/>
</dbReference>
<protein>
    <submittedName>
        <fullName evidence="2">Glycosyltransferase</fullName>
    </submittedName>
</protein>
<dbReference type="EMBL" id="RYZZ01000034">
    <property type="protein sequence ID" value="RUQ26557.1"/>
    <property type="molecule type" value="Genomic_DNA"/>
</dbReference>
<feature type="domain" description="Glycosyltransferase 2-like" evidence="1">
    <location>
        <begin position="5"/>
        <end position="170"/>
    </location>
</feature>
<comment type="caution">
    <text evidence="2">The sequence shown here is derived from an EMBL/GenBank/DDBJ whole genome shotgun (WGS) entry which is preliminary data.</text>
</comment>
<dbReference type="Gene3D" id="3.90.550.10">
    <property type="entry name" value="Spore Coat Polysaccharide Biosynthesis Protein SpsA, Chain A"/>
    <property type="match status" value="1"/>
</dbReference>
<dbReference type="InterPro" id="IPR029044">
    <property type="entry name" value="Nucleotide-diphossugar_trans"/>
</dbReference>
<keyword evidence="3" id="KW-1185">Reference proteome</keyword>
<dbReference type="RefSeq" id="WP_126866657.1">
    <property type="nucleotide sequence ID" value="NZ_JAUSTX010000032.1"/>
</dbReference>
<dbReference type="Proteomes" id="UP000267430">
    <property type="component" value="Unassembled WGS sequence"/>
</dbReference>
<accession>A0A3S0W3E0</accession>
<dbReference type="GO" id="GO:0016740">
    <property type="term" value="F:transferase activity"/>
    <property type="evidence" value="ECO:0007669"/>
    <property type="project" value="UniProtKB-KW"/>
</dbReference>
<dbReference type="GO" id="GO:0044010">
    <property type="term" value="P:single-species biofilm formation"/>
    <property type="evidence" value="ECO:0007669"/>
    <property type="project" value="TreeGrafter"/>
</dbReference>
<organism evidence="2 3">
    <name type="scientific">Peribacillus cavernae</name>
    <dbReference type="NCBI Taxonomy" id="1674310"/>
    <lineage>
        <taxon>Bacteria</taxon>
        <taxon>Bacillati</taxon>
        <taxon>Bacillota</taxon>
        <taxon>Bacilli</taxon>
        <taxon>Bacillales</taxon>
        <taxon>Bacillaceae</taxon>
        <taxon>Peribacillus</taxon>
    </lineage>
</organism>
<dbReference type="Pfam" id="PF00535">
    <property type="entry name" value="Glycos_transf_2"/>
    <property type="match status" value="1"/>
</dbReference>
<dbReference type="InterPro" id="IPR001173">
    <property type="entry name" value="Glyco_trans_2-like"/>
</dbReference>
<evidence type="ECO:0000259" key="1">
    <source>
        <dbReference type="Pfam" id="PF00535"/>
    </source>
</evidence>
<evidence type="ECO:0000313" key="3">
    <source>
        <dbReference type="Proteomes" id="UP000267430"/>
    </source>
</evidence>
<sequence>MKTISVIIPTLNGEQELKRLLPLIPKREEIEVIIIDSSSKDQTREVAASFGAKVMKIDPREFNHGGTRNLAAKQAKGDILVYLTQDALLYEENSIDKLVKVFENEKVGIAYGRQLPHRHAKVFGSFARSFNYPKQSSIKSFEDKERYGLKTVFTSNSFAAYRKDVLKEIGGFPSNVILGEDMYVASKAVIAGYSLAYVSEAKVYHSHDYSIREEFQRNFDIGVFHNKENWILQEFSNPEGEGLRFVISEWQYLMQQGKWYLLPVSILRNGVKLIGYKLGKNHHRLSSFLRRKISMYKSYWNYN</sequence>